<comment type="caution">
    <text evidence="1">The sequence shown here is derived from an EMBL/GenBank/DDBJ whole genome shotgun (WGS) entry which is preliminary data.</text>
</comment>
<protein>
    <submittedName>
        <fullName evidence="1">Uncharacterized protein</fullName>
    </submittedName>
</protein>
<dbReference type="PANTHER" id="PTHR39961">
    <property type="entry name" value="HYPOTHETICAL CYTOSOLIC PROTEIN"/>
    <property type="match status" value="1"/>
</dbReference>
<keyword evidence="2" id="KW-1185">Reference proteome</keyword>
<dbReference type="Proteomes" id="UP000642571">
    <property type="component" value="Unassembled WGS sequence"/>
</dbReference>
<proteinExistence type="predicted"/>
<dbReference type="RefSeq" id="WP_188653164.1">
    <property type="nucleotide sequence ID" value="NZ_BMIN01000007.1"/>
</dbReference>
<evidence type="ECO:0000313" key="2">
    <source>
        <dbReference type="Proteomes" id="UP000642571"/>
    </source>
</evidence>
<sequence>MEYSTFYNQSKQHMTIEDVLQSIESFIAQDPANQYRLSIGTDSHVHKSHTRFITAIHIHRIGKGAWGALRNHTVSRKIMSLKEKISIETWLSQEIAFHFTPEYLSGLGQLLAPYEKEGASLQFEIHLDIGTKGRSKGLIKDMTERIDAMGIDVKIKPEAYAASSYANRYTK</sequence>
<dbReference type="EMBL" id="BMIN01000007">
    <property type="protein sequence ID" value="GGD11800.1"/>
    <property type="molecule type" value="Genomic_DNA"/>
</dbReference>
<dbReference type="PANTHER" id="PTHR39961:SF1">
    <property type="entry name" value="DUF458 DOMAIN-CONTAINING PROTEIN"/>
    <property type="match status" value="1"/>
</dbReference>
<evidence type="ECO:0000313" key="1">
    <source>
        <dbReference type="EMBL" id="GGD11800.1"/>
    </source>
</evidence>
<accession>A0ABQ1Q480</accession>
<dbReference type="InterPro" id="IPR007405">
    <property type="entry name" value="Phage_KVP40_Orf299"/>
</dbReference>
<reference evidence="2" key="1">
    <citation type="journal article" date="2019" name="Int. J. Syst. Evol. Microbiol.">
        <title>The Global Catalogue of Microorganisms (GCM) 10K type strain sequencing project: providing services to taxonomists for standard genome sequencing and annotation.</title>
        <authorList>
            <consortium name="The Broad Institute Genomics Platform"/>
            <consortium name="The Broad Institute Genome Sequencing Center for Infectious Disease"/>
            <person name="Wu L."/>
            <person name="Ma J."/>
        </authorList>
    </citation>
    <scope>NUCLEOTIDE SEQUENCE [LARGE SCALE GENOMIC DNA]</scope>
    <source>
        <strain evidence="2">CGMCC 1.15353</strain>
    </source>
</reference>
<gene>
    <name evidence="1" type="primary">ykuK</name>
    <name evidence="1" type="ORF">GCM10011389_19120</name>
</gene>
<dbReference type="Pfam" id="PF04308">
    <property type="entry name" value="RNaseH_like"/>
    <property type="match status" value="1"/>
</dbReference>
<name>A0ABQ1Q480_9BACI</name>
<organism evidence="1 2">
    <name type="scientific">Pontibacillus salipaludis</name>
    <dbReference type="NCBI Taxonomy" id="1697394"/>
    <lineage>
        <taxon>Bacteria</taxon>
        <taxon>Bacillati</taxon>
        <taxon>Bacillota</taxon>
        <taxon>Bacilli</taxon>
        <taxon>Bacillales</taxon>
        <taxon>Bacillaceae</taxon>
        <taxon>Pontibacillus</taxon>
    </lineage>
</organism>